<dbReference type="Gene3D" id="3.30.300.30">
    <property type="match status" value="1"/>
</dbReference>
<dbReference type="PANTHER" id="PTHR24096:SF323">
    <property type="entry name" value="BLR3536 PROTEIN"/>
    <property type="match status" value="1"/>
</dbReference>
<dbReference type="Proteomes" id="UP000467130">
    <property type="component" value="Chromosome"/>
</dbReference>
<dbReference type="InterPro" id="IPR042099">
    <property type="entry name" value="ANL_N_sf"/>
</dbReference>
<dbReference type="InterPro" id="IPR045851">
    <property type="entry name" value="AMP-bd_C_sf"/>
</dbReference>
<proteinExistence type="inferred from homology"/>
<feature type="domain" description="AMP-binding enzyme C-terminal" evidence="10">
    <location>
        <begin position="419"/>
        <end position="497"/>
    </location>
</feature>
<dbReference type="GO" id="GO:0004467">
    <property type="term" value="F:long-chain fatty acid-CoA ligase activity"/>
    <property type="evidence" value="ECO:0007669"/>
    <property type="project" value="UniProtKB-EC"/>
</dbReference>
<evidence type="ECO:0000256" key="5">
    <source>
        <dbReference type="ARBA" id="ARBA00069710"/>
    </source>
</evidence>
<keyword evidence="12" id="KW-1185">Reference proteome</keyword>
<evidence type="ECO:0000256" key="2">
    <source>
        <dbReference type="ARBA" id="ARBA00022598"/>
    </source>
</evidence>
<evidence type="ECO:0000256" key="8">
    <source>
        <dbReference type="ARBA" id="ARBA00083882"/>
    </source>
</evidence>
<dbReference type="SUPFAM" id="SSF56801">
    <property type="entry name" value="Acetyl-CoA synthetase-like"/>
    <property type="match status" value="1"/>
</dbReference>
<feature type="domain" description="AMP-dependent synthetase/ligase" evidence="9">
    <location>
        <begin position="6"/>
        <end position="358"/>
    </location>
</feature>
<organism evidence="11 12">
    <name type="scientific">Mycobacterium stomatepiae</name>
    <dbReference type="NCBI Taxonomy" id="470076"/>
    <lineage>
        <taxon>Bacteria</taxon>
        <taxon>Bacillati</taxon>
        <taxon>Actinomycetota</taxon>
        <taxon>Actinomycetes</taxon>
        <taxon>Mycobacteriales</taxon>
        <taxon>Mycobacteriaceae</taxon>
        <taxon>Mycobacterium</taxon>
        <taxon>Mycobacterium simiae complex</taxon>
    </lineage>
</organism>
<evidence type="ECO:0000256" key="4">
    <source>
        <dbReference type="ARBA" id="ARBA00036813"/>
    </source>
</evidence>
<evidence type="ECO:0000313" key="11">
    <source>
        <dbReference type="EMBL" id="BBY25765.1"/>
    </source>
</evidence>
<evidence type="ECO:0000256" key="3">
    <source>
        <dbReference type="ARBA" id="ARBA00026121"/>
    </source>
</evidence>
<dbReference type="Gene3D" id="3.40.50.12780">
    <property type="entry name" value="N-terminal domain of ligase-like"/>
    <property type="match status" value="1"/>
</dbReference>
<evidence type="ECO:0000259" key="9">
    <source>
        <dbReference type="Pfam" id="PF00501"/>
    </source>
</evidence>
<dbReference type="PANTHER" id="PTHR24096">
    <property type="entry name" value="LONG-CHAIN-FATTY-ACID--COA LIGASE"/>
    <property type="match status" value="1"/>
</dbReference>
<sequence>MFPGTHAASAPDRPAVILADSGRTLTYGQLDDNSARLASALHAMGLRKGDVIAMLSDNAAEAFEIYWAALRSGLYITAVNWHLAPDEAAYIVRDSGARVVFASRGVRELAEQLLDLAPDVRHWYAFGGEVSGYRPYGELLATAGTRLADQPRGAEMLYSSGTTGRPKGIKPHLLPIQVDEPGDPLVGLLAHVFKISSDDVYLSPAPIYHTAPLKWCAGVQALGGTVVVMERFDAEKALAAIQQYRVTVTQMVPTMFVRMLQLPDAVRNGYDVSSLRIAVHAAAPCPPEVKDAMIGWWGPILVEYYGATEQHGTTVITTAEWTDKRGSVGKAALGVLRICDDDGNEQPPGTVGTVYFERDVVPYEYHNDPEKTASSRHPAHQNWSTVGDIGYVDEDGYLFLTDRKAFVIISGGVNIYPQEIENVLALHPNVFDVAVIGVPDPEMGEQVKAVVQLKPGTAQSAELADEIIAYVRERIAHYKAPRTVDFIDALPRTATGKLVKRSLKARYLEANA</sequence>
<evidence type="ECO:0000313" key="12">
    <source>
        <dbReference type="Proteomes" id="UP000467130"/>
    </source>
</evidence>
<dbReference type="Pfam" id="PF13193">
    <property type="entry name" value="AMP-binding_C"/>
    <property type="match status" value="1"/>
</dbReference>
<dbReference type="AlphaFoldDB" id="A0A7I7QHF3"/>
<reference evidence="11 12" key="1">
    <citation type="journal article" date="2019" name="Emerg. Microbes Infect.">
        <title>Comprehensive subspecies identification of 175 nontuberculous mycobacteria species based on 7547 genomic profiles.</title>
        <authorList>
            <person name="Matsumoto Y."/>
            <person name="Kinjo T."/>
            <person name="Motooka D."/>
            <person name="Nabeya D."/>
            <person name="Jung N."/>
            <person name="Uechi K."/>
            <person name="Horii T."/>
            <person name="Iida T."/>
            <person name="Fujita J."/>
            <person name="Nakamura S."/>
        </authorList>
    </citation>
    <scope>NUCLEOTIDE SEQUENCE [LARGE SCALE GENOMIC DNA]</scope>
    <source>
        <strain evidence="11 12">JCM 17783</strain>
    </source>
</reference>
<dbReference type="FunFam" id="3.30.300.30:FF:000008">
    <property type="entry name" value="2,3-dihydroxybenzoate-AMP ligase"/>
    <property type="match status" value="1"/>
</dbReference>
<dbReference type="InterPro" id="IPR000873">
    <property type="entry name" value="AMP-dep_synth/lig_dom"/>
</dbReference>
<dbReference type="InterPro" id="IPR025110">
    <property type="entry name" value="AMP-bd_C"/>
</dbReference>
<accession>A0A7I7QHF3</accession>
<protein>
    <recommendedName>
        <fullName evidence="5">Long-chain-fatty-acid--CoA ligase FadD13</fullName>
        <ecNumber evidence="3">6.2.1.3</ecNumber>
    </recommendedName>
    <alternativeName>
        <fullName evidence="6">Fatty acyl-CoA ligase</fullName>
    </alternativeName>
    <alternativeName>
        <fullName evidence="8">Fatty acyl-CoA synthetase</fullName>
    </alternativeName>
    <alternativeName>
        <fullName evidence="7">Very-long-chain fatty-acyl-CoA synthetase</fullName>
    </alternativeName>
</protein>
<name>A0A7I7QHF3_9MYCO</name>
<dbReference type="EMBL" id="AP022587">
    <property type="protein sequence ID" value="BBY25765.1"/>
    <property type="molecule type" value="Genomic_DNA"/>
</dbReference>
<dbReference type="InterPro" id="IPR020845">
    <property type="entry name" value="AMP-binding_CS"/>
</dbReference>
<dbReference type="EC" id="6.2.1.3" evidence="3"/>
<dbReference type="KEGG" id="msto:MSTO_59700"/>
<evidence type="ECO:0000256" key="6">
    <source>
        <dbReference type="ARBA" id="ARBA00076959"/>
    </source>
</evidence>
<dbReference type="Pfam" id="PF00501">
    <property type="entry name" value="AMP-binding"/>
    <property type="match status" value="1"/>
</dbReference>
<keyword evidence="2 11" id="KW-0436">Ligase</keyword>
<dbReference type="RefSeq" id="WP_163794150.1">
    <property type="nucleotide sequence ID" value="NZ_AP022587.1"/>
</dbReference>
<evidence type="ECO:0000256" key="1">
    <source>
        <dbReference type="ARBA" id="ARBA00006432"/>
    </source>
</evidence>
<gene>
    <name evidence="11" type="ORF">MSTO_59700</name>
</gene>
<comment type="catalytic activity">
    <reaction evidence="4">
        <text>a long-chain fatty acid + ATP + CoA = a long-chain fatty acyl-CoA + AMP + diphosphate</text>
        <dbReference type="Rhea" id="RHEA:15421"/>
        <dbReference type="ChEBI" id="CHEBI:30616"/>
        <dbReference type="ChEBI" id="CHEBI:33019"/>
        <dbReference type="ChEBI" id="CHEBI:57287"/>
        <dbReference type="ChEBI" id="CHEBI:57560"/>
        <dbReference type="ChEBI" id="CHEBI:83139"/>
        <dbReference type="ChEBI" id="CHEBI:456215"/>
        <dbReference type="EC" id="6.2.1.3"/>
    </reaction>
</comment>
<dbReference type="PROSITE" id="PS00455">
    <property type="entry name" value="AMP_BINDING"/>
    <property type="match status" value="1"/>
</dbReference>
<evidence type="ECO:0000256" key="7">
    <source>
        <dbReference type="ARBA" id="ARBA00080667"/>
    </source>
</evidence>
<evidence type="ECO:0000259" key="10">
    <source>
        <dbReference type="Pfam" id="PF13193"/>
    </source>
</evidence>
<comment type="similarity">
    <text evidence="1">Belongs to the ATP-dependent AMP-binding enzyme family.</text>
</comment>